<keyword evidence="4 6" id="KW-1133">Transmembrane helix</keyword>
<evidence type="ECO:0000256" key="2">
    <source>
        <dbReference type="ARBA" id="ARBA00022448"/>
    </source>
</evidence>
<evidence type="ECO:0000256" key="1">
    <source>
        <dbReference type="ARBA" id="ARBA00004141"/>
    </source>
</evidence>
<dbReference type="PRINTS" id="PR01035">
    <property type="entry name" value="TCRTETA"/>
</dbReference>
<feature type="transmembrane region" description="Helical" evidence="6">
    <location>
        <begin position="156"/>
        <end position="179"/>
    </location>
</feature>
<evidence type="ECO:0000256" key="5">
    <source>
        <dbReference type="ARBA" id="ARBA00023136"/>
    </source>
</evidence>
<dbReference type="InterPro" id="IPR036259">
    <property type="entry name" value="MFS_trans_sf"/>
</dbReference>
<dbReference type="HOGENOM" id="CLU_001265_54_6_1"/>
<reference evidence="8 9" key="1">
    <citation type="journal article" date="2012" name="Science">
        <title>The Paleozoic origin of enzymatic lignin decomposition reconstructed from 31 fungal genomes.</title>
        <authorList>
            <person name="Floudas D."/>
            <person name="Binder M."/>
            <person name="Riley R."/>
            <person name="Barry K."/>
            <person name="Blanchette R.A."/>
            <person name="Henrissat B."/>
            <person name="Martinez A.T."/>
            <person name="Otillar R."/>
            <person name="Spatafora J.W."/>
            <person name="Yadav J.S."/>
            <person name="Aerts A."/>
            <person name="Benoit I."/>
            <person name="Boyd A."/>
            <person name="Carlson A."/>
            <person name="Copeland A."/>
            <person name="Coutinho P.M."/>
            <person name="de Vries R.P."/>
            <person name="Ferreira P."/>
            <person name="Findley K."/>
            <person name="Foster B."/>
            <person name="Gaskell J."/>
            <person name="Glotzer D."/>
            <person name="Gorecki P."/>
            <person name="Heitman J."/>
            <person name="Hesse C."/>
            <person name="Hori C."/>
            <person name="Igarashi K."/>
            <person name="Jurgens J.A."/>
            <person name="Kallen N."/>
            <person name="Kersten P."/>
            <person name="Kohler A."/>
            <person name="Kuees U."/>
            <person name="Kumar T.K.A."/>
            <person name="Kuo A."/>
            <person name="LaButti K."/>
            <person name="Larrondo L.F."/>
            <person name="Lindquist E."/>
            <person name="Ling A."/>
            <person name="Lombard V."/>
            <person name="Lucas S."/>
            <person name="Lundell T."/>
            <person name="Martin R."/>
            <person name="McLaughlin D.J."/>
            <person name="Morgenstern I."/>
            <person name="Morin E."/>
            <person name="Murat C."/>
            <person name="Nagy L.G."/>
            <person name="Nolan M."/>
            <person name="Ohm R.A."/>
            <person name="Patyshakuliyeva A."/>
            <person name="Rokas A."/>
            <person name="Ruiz-Duenas F.J."/>
            <person name="Sabat G."/>
            <person name="Salamov A."/>
            <person name="Samejima M."/>
            <person name="Schmutz J."/>
            <person name="Slot J.C."/>
            <person name="St John F."/>
            <person name="Stenlid J."/>
            <person name="Sun H."/>
            <person name="Sun S."/>
            <person name="Syed K."/>
            <person name="Tsang A."/>
            <person name="Wiebenga A."/>
            <person name="Young D."/>
            <person name="Pisabarro A."/>
            <person name="Eastwood D.C."/>
            <person name="Martin F."/>
            <person name="Cullen D."/>
            <person name="Grigoriev I.V."/>
            <person name="Hibbett D.S."/>
        </authorList>
    </citation>
    <scope>NUCLEOTIDE SEQUENCE [LARGE SCALE GENOMIC DNA]</scope>
    <source>
        <strain evidence="8 9">DJM-731 SS1</strain>
    </source>
</reference>
<dbReference type="InterPro" id="IPR001958">
    <property type="entry name" value="Tet-R_TetA/multi-R_MdtG-like"/>
</dbReference>
<comment type="subcellular location">
    <subcellularLocation>
        <location evidence="1">Membrane</location>
        <topology evidence="1">Multi-pass membrane protein</topology>
    </subcellularLocation>
</comment>
<feature type="transmembrane region" description="Helical" evidence="6">
    <location>
        <begin position="307"/>
        <end position="327"/>
    </location>
</feature>
<dbReference type="OrthoDB" id="419616at2759"/>
<feature type="transmembrane region" description="Helical" evidence="6">
    <location>
        <begin position="56"/>
        <end position="75"/>
    </location>
</feature>
<dbReference type="Pfam" id="PF07690">
    <property type="entry name" value="MFS_1"/>
    <property type="match status" value="1"/>
</dbReference>
<dbReference type="PANTHER" id="PTHR23504:SF3">
    <property type="entry name" value="MAJOR FACILITATOR SUPERFAMILY (MFS) PROFILE DOMAIN-CONTAINING PROTEIN"/>
    <property type="match status" value="1"/>
</dbReference>
<dbReference type="EMBL" id="JH795861">
    <property type="protein sequence ID" value="EJU02927.1"/>
    <property type="molecule type" value="Genomic_DNA"/>
</dbReference>
<protein>
    <submittedName>
        <fullName evidence="8">MFS general substrate transporter</fullName>
    </submittedName>
</protein>
<dbReference type="PANTHER" id="PTHR23504">
    <property type="entry name" value="MAJOR FACILITATOR SUPERFAMILY DOMAIN-CONTAINING PROTEIN 10"/>
    <property type="match status" value="1"/>
</dbReference>
<feature type="transmembrane region" description="Helical" evidence="6">
    <location>
        <begin position="81"/>
        <end position="102"/>
    </location>
</feature>
<gene>
    <name evidence="8" type="ORF">DACRYDRAFT_88585</name>
</gene>
<proteinExistence type="predicted"/>
<feature type="domain" description="Major facilitator superfamily (MFS) profile" evidence="7">
    <location>
        <begin position="1"/>
        <end position="408"/>
    </location>
</feature>
<dbReference type="InterPro" id="IPR011701">
    <property type="entry name" value="MFS"/>
</dbReference>
<evidence type="ECO:0000259" key="7">
    <source>
        <dbReference type="PROSITE" id="PS50850"/>
    </source>
</evidence>
<dbReference type="AlphaFoldDB" id="M5GAF4"/>
<evidence type="ECO:0000256" key="6">
    <source>
        <dbReference type="SAM" id="Phobius"/>
    </source>
</evidence>
<feature type="transmembrane region" description="Helical" evidence="6">
    <location>
        <begin position="249"/>
        <end position="268"/>
    </location>
</feature>
<feature type="transmembrane region" description="Helical" evidence="6">
    <location>
        <begin position="339"/>
        <end position="359"/>
    </location>
</feature>
<feature type="transmembrane region" description="Helical" evidence="6">
    <location>
        <begin position="379"/>
        <end position="404"/>
    </location>
</feature>
<evidence type="ECO:0000256" key="4">
    <source>
        <dbReference type="ARBA" id="ARBA00022989"/>
    </source>
</evidence>
<keyword evidence="2" id="KW-0813">Transport</keyword>
<dbReference type="GeneID" id="63691927"/>
<feature type="transmembrane region" description="Helical" evidence="6">
    <location>
        <begin position="208"/>
        <end position="229"/>
    </location>
</feature>
<evidence type="ECO:0000313" key="9">
    <source>
        <dbReference type="Proteomes" id="UP000030653"/>
    </source>
</evidence>
<dbReference type="RefSeq" id="XP_040629821.1">
    <property type="nucleotide sequence ID" value="XM_040776865.1"/>
</dbReference>
<feature type="transmembrane region" description="Helical" evidence="6">
    <location>
        <begin position="280"/>
        <end position="301"/>
    </location>
</feature>
<dbReference type="Gene3D" id="1.20.1250.20">
    <property type="entry name" value="MFS general substrate transporter like domains"/>
    <property type="match status" value="1"/>
</dbReference>
<organism evidence="8 9">
    <name type="scientific">Dacryopinax primogenitus (strain DJM 731)</name>
    <name type="common">Brown rot fungus</name>
    <dbReference type="NCBI Taxonomy" id="1858805"/>
    <lineage>
        <taxon>Eukaryota</taxon>
        <taxon>Fungi</taxon>
        <taxon>Dikarya</taxon>
        <taxon>Basidiomycota</taxon>
        <taxon>Agaricomycotina</taxon>
        <taxon>Dacrymycetes</taxon>
        <taxon>Dacrymycetales</taxon>
        <taxon>Dacrymycetaceae</taxon>
        <taxon>Dacryopinax</taxon>
    </lineage>
</organism>
<dbReference type="Proteomes" id="UP000030653">
    <property type="component" value="Unassembled WGS sequence"/>
</dbReference>
<sequence>MTQRPQQQQPLHRNGIGVPSSDVGFWSGLIEGAFALTQTVFMPVWGKIADRYGRKWVLVLSLVGVVVASVLFGLARNVGEMIAIRCFEGIFAGTLVTVRTMVTENSTSKTQARAFSFFDFTGNLGIFVGSLLGGVLAEPALQYPSLFGSIALFKRYPYLLPCIVNGALATLAAVMNIFWLKETYPARKDDEPTPPSPSIRDVFRAPGMIPILVLMNFMMLIAFGFHAAMPVLFFTPVELGGWGFTPAQISYYFAAGGVTQSIWLLLAFPPMYSRLGTKYLTRLWTFVLPFTYGCMILQNWALRRGDVPLFGVLMALQLLTATGAPMVPTAFQLALNNILLSPHALGTLSGLSLSLSSAIRSFAPPAFASLYALGVKEQIMAGQLGVVVPAILSAVLFVMCWIWLPEGVDERKDTAKSGKKGNRRGEA</sequence>
<keyword evidence="5 6" id="KW-0472">Membrane</keyword>
<name>M5GAF4_DACPD</name>
<dbReference type="GO" id="GO:0016020">
    <property type="term" value="C:membrane"/>
    <property type="evidence" value="ECO:0007669"/>
    <property type="project" value="UniProtKB-SubCell"/>
</dbReference>
<evidence type="ECO:0000256" key="3">
    <source>
        <dbReference type="ARBA" id="ARBA00022692"/>
    </source>
</evidence>
<dbReference type="SUPFAM" id="SSF103473">
    <property type="entry name" value="MFS general substrate transporter"/>
    <property type="match status" value="1"/>
</dbReference>
<keyword evidence="3 6" id="KW-0812">Transmembrane</keyword>
<dbReference type="OMA" id="GEMIAIR"/>
<feature type="transmembrane region" description="Helical" evidence="6">
    <location>
        <begin position="114"/>
        <end position="136"/>
    </location>
</feature>
<dbReference type="InterPro" id="IPR020846">
    <property type="entry name" value="MFS_dom"/>
</dbReference>
<keyword evidence="9" id="KW-1185">Reference proteome</keyword>
<evidence type="ECO:0000313" key="8">
    <source>
        <dbReference type="EMBL" id="EJU02927.1"/>
    </source>
</evidence>
<accession>M5GAF4</accession>
<dbReference type="PROSITE" id="PS50850">
    <property type="entry name" value="MFS"/>
    <property type="match status" value="1"/>
</dbReference>
<dbReference type="GO" id="GO:0022857">
    <property type="term" value="F:transmembrane transporter activity"/>
    <property type="evidence" value="ECO:0007669"/>
    <property type="project" value="InterPro"/>
</dbReference>